<dbReference type="EMBL" id="SRYX01000079">
    <property type="protein sequence ID" value="TGY27813.1"/>
    <property type="molecule type" value="Genomic_DNA"/>
</dbReference>
<dbReference type="AlphaFoldDB" id="A0A4S2CJF1"/>
<sequence>MNKYLFANFMVLIVMASSLLTSCDNDDIGSGNNDSEMVSVKYAATGAINTYHVIRANYVDYSAGHNVPDTDYWIPGTNEMSFSAAFSEDKDALTGWYFQFYIEKYKDTADGSIKEYTGLADLHVGTHLVISSRNLFYHLEDGSGNIDDVVYGASDPHGDVIVKSIIGKNITLELVNFSFKRYGSEYDTIINGVIKYIPD</sequence>
<name>A0A4S2CJF1_9BACE</name>
<evidence type="ECO:0000313" key="3">
    <source>
        <dbReference type="Proteomes" id="UP000309566"/>
    </source>
</evidence>
<evidence type="ECO:0000313" key="2">
    <source>
        <dbReference type="EMBL" id="TGY27813.1"/>
    </source>
</evidence>
<feature type="chain" id="PRO_5020579494" evidence="1">
    <location>
        <begin position="23"/>
        <end position="199"/>
    </location>
</feature>
<comment type="caution">
    <text evidence="2">The sequence shown here is derived from an EMBL/GenBank/DDBJ whole genome shotgun (WGS) entry which is preliminary data.</text>
</comment>
<reference evidence="2 3" key="1">
    <citation type="submission" date="2019-04" db="EMBL/GenBank/DDBJ databases">
        <title>Microbes associate with the intestines of laboratory mice.</title>
        <authorList>
            <person name="Navarre W."/>
            <person name="Wong E."/>
            <person name="Huang K."/>
            <person name="Tropini C."/>
            <person name="Ng K."/>
            <person name="Yu B."/>
        </authorList>
    </citation>
    <scope>NUCLEOTIDE SEQUENCE [LARGE SCALE GENOMIC DNA]</scope>
    <source>
        <strain evidence="2 3">NM63_1-25</strain>
    </source>
</reference>
<accession>A0A4S2CJF1</accession>
<dbReference type="Proteomes" id="UP000309566">
    <property type="component" value="Unassembled WGS sequence"/>
</dbReference>
<dbReference type="RefSeq" id="WP_136000305.1">
    <property type="nucleotide sequence ID" value="NZ_SRYX01000079.1"/>
</dbReference>
<organism evidence="2 3">
    <name type="scientific">Bacteroides caecimuris</name>
    <dbReference type="NCBI Taxonomy" id="1796613"/>
    <lineage>
        <taxon>Bacteria</taxon>
        <taxon>Pseudomonadati</taxon>
        <taxon>Bacteroidota</taxon>
        <taxon>Bacteroidia</taxon>
        <taxon>Bacteroidales</taxon>
        <taxon>Bacteroidaceae</taxon>
        <taxon>Bacteroides</taxon>
    </lineage>
</organism>
<protein>
    <submittedName>
        <fullName evidence="2">Uncharacterized protein</fullName>
    </submittedName>
</protein>
<proteinExistence type="predicted"/>
<feature type="signal peptide" evidence="1">
    <location>
        <begin position="1"/>
        <end position="22"/>
    </location>
</feature>
<evidence type="ECO:0000256" key="1">
    <source>
        <dbReference type="SAM" id="SignalP"/>
    </source>
</evidence>
<dbReference type="PROSITE" id="PS51257">
    <property type="entry name" value="PROKAR_LIPOPROTEIN"/>
    <property type="match status" value="1"/>
</dbReference>
<keyword evidence="1" id="KW-0732">Signal</keyword>
<gene>
    <name evidence="2" type="ORF">E5353_15660</name>
</gene>